<dbReference type="RefSeq" id="XP_044563903.1">
    <property type="nucleotide sequence ID" value="XM_044704628.1"/>
</dbReference>
<dbReference type="GO" id="GO:0008477">
    <property type="term" value="F:purine nucleosidase activity"/>
    <property type="evidence" value="ECO:0007669"/>
    <property type="project" value="TreeGrafter"/>
</dbReference>
<sequence length="454" mass="51279">MRKKTSLKYNPFPMPMSGVLGIIIMGTSTIALCFMVIVMMIDKGTSGCYGSNTVPVLVDSDLGTDDLFAIVHLLHYHHQVNDRQLLQRRPPQLREQLSNTYSELRNEEEDEHWKRFETSKFIHHDGAIQNFTISVIGVSLVTGMQLSLENSVDILQRLQLFTNGFERHESVMNLISQEQLKLPKLYISMDPHGLIPSQSHSFSEGAWYAKWNDKELHMADILGMPPIVNYSHPTLLPVVSGQDYVKEMMNLLKNQIELNQPATILAIGPLTNLARLVLSNQNHILEKAIEKIVIMGGAINMIDPSNTINGAEWNFFCDSTAAEIALRTFSGRIVLFDLKVANLDAVNETNAQDIYKFATSFNIPKPTLQFVQLGLLELSRASLTYDVVTSFYLTHPHLFTLQKICVSISSESPTQGIIHQVDCTGQEEHDIVVNRAVTFNKSQYLEYLKELFRV</sequence>
<dbReference type="VEuPathDB" id="AmoebaDB:FDP41_001533"/>
<evidence type="ECO:0000259" key="5">
    <source>
        <dbReference type="Pfam" id="PF01156"/>
    </source>
</evidence>
<dbReference type="PANTHER" id="PTHR12304">
    <property type="entry name" value="INOSINE-URIDINE PREFERRING NUCLEOSIDE HYDROLASE"/>
    <property type="match status" value="1"/>
</dbReference>
<dbReference type="InterPro" id="IPR023186">
    <property type="entry name" value="IUNH"/>
</dbReference>
<accession>A0A6A5C036</accession>
<gene>
    <name evidence="6" type="ORF">FDP41_001533</name>
</gene>
<evidence type="ECO:0000313" key="6">
    <source>
        <dbReference type="EMBL" id="KAF0979190.1"/>
    </source>
</evidence>
<dbReference type="Proteomes" id="UP000444721">
    <property type="component" value="Unassembled WGS sequence"/>
</dbReference>
<dbReference type="InterPro" id="IPR036452">
    <property type="entry name" value="Ribo_hydro-like"/>
</dbReference>
<dbReference type="GeneID" id="68108751"/>
<comment type="similarity">
    <text evidence="1">Belongs to the IUNH family.</text>
</comment>
<feature type="domain" description="Inosine/uridine-preferring nucleoside hydrolase" evidence="5">
    <location>
        <begin position="242"/>
        <end position="443"/>
    </location>
</feature>
<dbReference type="EMBL" id="VFQX01000027">
    <property type="protein sequence ID" value="KAF0979190.1"/>
    <property type="molecule type" value="Genomic_DNA"/>
</dbReference>
<dbReference type="PANTHER" id="PTHR12304:SF46">
    <property type="entry name" value="INOSINE-ADENOSINE-GUANOSINE-NUCLEOSIDE HYDROLASE"/>
    <property type="match status" value="1"/>
</dbReference>
<feature type="transmembrane region" description="Helical" evidence="4">
    <location>
        <begin position="20"/>
        <end position="41"/>
    </location>
</feature>
<dbReference type="VEuPathDB" id="AmoebaDB:NF0075740"/>
<keyword evidence="4" id="KW-0812">Transmembrane</keyword>
<organism evidence="6 7">
    <name type="scientific">Naegleria fowleri</name>
    <name type="common">Brain eating amoeba</name>
    <dbReference type="NCBI Taxonomy" id="5763"/>
    <lineage>
        <taxon>Eukaryota</taxon>
        <taxon>Discoba</taxon>
        <taxon>Heterolobosea</taxon>
        <taxon>Tetramitia</taxon>
        <taxon>Eutetramitia</taxon>
        <taxon>Vahlkampfiidae</taxon>
        <taxon>Naegleria</taxon>
    </lineage>
</organism>
<evidence type="ECO:0000256" key="4">
    <source>
        <dbReference type="SAM" id="Phobius"/>
    </source>
</evidence>
<protein>
    <recommendedName>
        <fullName evidence="5">Inosine/uridine-preferring nucleoside hydrolase domain-containing protein</fullName>
    </recommendedName>
</protein>
<dbReference type="AlphaFoldDB" id="A0A6A5C036"/>
<dbReference type="GO" id="GO:0005829">
    <property type="term" value="C:cytosol"/>
    <property type="evidence" value="ECO:0007669"/>
    <property type="project" value="TreeGrafter"/>
</dbReference>
<dbReference type="OMA" id="NGAEWNF"/>
<keyword evidence="7" id="KW-1185">Reference proteome</keyword>
<keyword evidence="4" id="KW-1133">Transmembrane helix</keyword>
<comment type="caution">
    <text evidence="6">The sequence shown here is derived from an EMBL/GenBank/DDBJ whole genome shotgun (WGS) entry which is preliminary data.</text>
</comment>
<proteinExistence type="inferred from homology"/>
<dbReference type="VEuPathDB" id="AmoebaDB:NfTy_053560"/>
<dbReference type="SUPFAM" id="SSF53590">
    <property type="entry name" value="Nucleoside hydrolase"/>
    <property type="match status" value="1"/>
</dbReference>
<dbReference type="GO" id="GO:0006152">
    <property type="term" value="P:purine nucleoside catabolic process"/>
    <property type="evidence" value="ECO:0007669"/>
    <property type="project" value="TreeGrafter"/>
</dbReference>
<dbReference type="Gene3D" id="3.90.245.10">
    <property type="entry name" value="Ribonucleoside hydrolase-like"/>
    <property type="match status" value="1"/>
</dbReference>
<dbReference type="OrthoDB" id="5783963at2759"/>
<dbReference type="InterPro" id="IPR001910">
    <property type="entry name" value="Inosine/uridine_hydrolase_dom"/>
</dbReference>
<reference evidence="6 7" key="1">
    <citation type="journal article" date="2019" name="Sci. Rep.">
        <title>Nanopore sequencing improves the draft genome of the human pathogenic amoeba Naegleria fowleri.</title>
        <authorList>
            <person name="Liechti N."/>
            <person name="Schurch N."/>
            <person name="Bruggmann R."/>
            <person name="Wittwer M."/>
        </authorList>
    </citation>
    <scope>NUCLEOTIDE SEQUENCE [LARGE SCALE GENOMIC DNA]</scope>
    <source>
        <strain evidence="6 7">ATCC 30894</strain>
    </source>
</reference>
<keyword evidence="2" id="KW-0378">Hydrolase</keyword>
<evidence type="ECO:0000256" key="1">
    <source>
        <dbReference type="ARBA" id="ARBA00009176"/>
    </source>
</evidence>
<evidence type="ECO:0000313" key="7">
    <source>
        <dbReference type="Proteomes" id="UP000444721"/>
    </source>
</evidence>
<dbReference type="Pfam" id="PF01156">
    <property type="entry name" value="IU_nuc_hydro"/>
    <property type="match status" value="1"/>
</dbReference>
<keyword evidence="3" id="KW-0326">Glycosidase</keyword>
<keyword evidence="4" id="KW-0472">Membrane</keyword>
<name>A0A6A5C036_NAEFO</name>
<evidence type="ECO:0000256" key="3">
    <source>
        <dbReference type="ARBA" id="ARBA00023295"/>
    </source>
</evidence>
<evidence type="ECO:0000256" key="2">
    <source>
        <dbReference type="ARBA" id="ARBA00022801"/>
    </source>
</evidence>